<evidence type="ECO:0000256" key="3">
    <source>
        <dbReference type="ARBA" id="ARBA00023065"/>
    </source>
</evidence>
<protein>
    <recommendedName>
        <fullName evidence="6">Cation efflux protein cytoplasmic domain-containing protein</fullName>
    </recommendedName>
</protein>
<dbReference type="GO" id="GO:0005385">
    <property type="term" value="F:zinc ion transmembrane transporter activity"/>
    <property type="evidence" value="ECO:0007669"/>
    <property type="project" value="InterPro"/>
</dbReference>
<feature type="transmembrane region" description="Helical" evidence="4">
    <location>
        <begin position="26"/>
        <end position="49"/>
    </location>
</feature>
<dbReference type="PANTHER" id="PTHR45755:SF4">
    <property type="entry name" value="ZINC TRANSPORTER 7"/>
    <property type="match status" value="1"/>
</dbReference>
<gene>
    <name evidence="5" type="ORF">TCHU04912_LOCUS369</name>
</gene>
<dbReference type="AlphaFoldDB" id="A0A7S1WYS1"/>
<keyword evidence="4" id="KW-0812">Transmembrane</keyword>
<comment type="similarity">
    <text evidence="1">Belongs to the cation diffusion facilitator (CDF) transporter (TC 2.A.4) family. SLC30A subfamily.</text>
</comment>
<keyword evidence="2" id="KW-0813">Transport</keyword>
<proteinExistence type="inferred from homology"/>
<sequence>MHLAADSLCNGGSLLATGLHEAGAPLWAATVGLNAMVAIVLVCMARPLFMACSATLLQRIPPALDPALLNRCVSRLTTVPGCKGSCHQHFWELAPGQIQGEVTLLVAPGADEGAVKAAAARIFDVALAGASQHVVFEARQHAGM</sequence>
<keyword evidence="4" id="KW-1133">Transmembrane helix</keyword>
<dbReference type="GO" id="GO:0005794">
    <property type="term" value="C:Golgi apparatus"/>
    <property type="evidence" value="ECO:0007669"/>
    <property type="project" value="TreeGrafter"/>
</dbReference>
<accession>A0A7S1WYS1</accession>
<name>A0A7S1WYS1_9CHLO</name>
<dbReference type="GO" id="GO:0006882">
    <property type="term" value="P:intracellular zinc ion homeostasis"/>
    <property type="evidence" value="ECO:0007669"/>
    <property type="project" value="InterPro"/>
</dbReference>
<dbReference type="GO" id="GO:1904257">
    <property type="term" value="P:zinc ion import into Golgi lumen"/>
    <property type="evidence" value="ECO:0007669"/>
    <property type="project" value="TreeGrafter"/>
</dbReference>
<organism evidence="5">
    <name type="scientific">Tetraselmis chuii</name>
    <dbReference type="NCBI Taxonomy" id="63592"/>
    <lineage>
        <taxon>Eukaryota</taxon>
        <taxon>Viridiplantae</taxon>
        <taxon>Chlorophyta</taxon>
        <taxon>core chlorophytes</taxon>
        <taxon>Chlorodendrophyceae</taxon>
        <taxon>Chlorodendrales</taxon>
        <taxon>Chlorodendraceae</taxon>
        <taxon>Tetraselmis</taxon>
    </lineage>
</organism>
<dbReference type="PANTHER" id="PTHR45755">
    <property type="match status" value="1"/>
</dbReference>
<keyword evidence="4" id="KW-0472">Membrane</keyword>
<evidence type="ECO:0008006" key="6">
    <source>
        <dbReference type="Google" id="ProtNLM"/>
    </source>
</evidence>
<dbReference type="InterPro" id="IPR045316">
    <property type="entry name" value="Msc2-like"/>
</dbReference>
<reference evidence="5" key="1">
    <citation type="submission" date="2021-01" db="EMBL/GenBank/DDBJ databases">
        <authorList>
            <person name="Corre E."/>
            <person name="Pelletier E."/>
            <person name="Niang G."/>
            <person name="Scheremetjew M."/>
            <person name="Finn R."/>
            <person name="Kale V."/>
            <person name="Holt S."/>
            <person name="Cochrane G."/>
            <person name="Meng A."/>
            <person name="Brown T."/>
            <person name="Cohen L."/>
        </authorList>
    </citation>
    <scope>NUCLEOTIDE SEQUENCE</scope>
    <source>
        <strain evidence="5">PLY429</strain>
    </source>
</reference>
<keyword evidence="3" id="KW-0406">Ion transport</keyword>
<evidence type="ECO:0000313" key="5">
    <source>
        <dbReference type="EMBL" id="CAD9198136.1"/>
    </source>
</evidence>
<evidence type="ECO:0000256" key="2">
    <source>
        <dbReference type="ARBA" id="ARBA00022448"/>
    </source>
</evidence>
<evidence type="ECO:0000256" key="1">
    <source>
        <dbReference type="ARBA" id="ARBA00008873"/>
    </source>
</evidence>
<evidence type="ECO:0000256" key="4">
    <source>
        <dbReference type="SAM" id="Phobius"/>
    </source>
</evidence>
<dbReference type="EMBL" id="HBGG01000644">
    <property type="protein sequence ID" value="CAD9198136.1"/>
    <property type="molecule type" value="Transcribed_RNA"/>
</dbReference>
<dbReference type="GO" id="GO:0031410">
    <property type="term" value="C:cytoplasmic vesicle"/>
    <property type="evidence" value="ECO:0007669"/>
    <property type="project" value="TreeGrafter"/>
</dbReference>